<protein>
    <submittedName>
        <fullName evidence="8">Thiamine transporter</fullName>
    </submittedName>
</protein>
<comment type="similarity">
    <text evidence="2">Belongs to the purine-cytosine permease (2.A.39) family.</text>
</comment>
<feature type="transmembrane region" description="Helical" evidence="7">
    <location>
        <begin position="66"/>
        <end position="86"/>
    </location>
</feature>
<name>A0A9P8XZW4_9PEZI</name>
<feature type="transmembrane region" description="Helical" evidence="7">
    <location>
        <begin position="488"/>
        <end position="507"/>
    </location>
</feature>
<dbReference type="GeneID" id="70177836"/>
<comment type="caution">
    <text evidence="8">The sequence shown here is derived from an EMBL/GenBank/DDBJ whole genome shotgun (WGS) entry which is preliminary data.</text>
</comment>
<keyword evidence="5 7" id="KW-0472">Membrane</keyword>
<dbReference type="NCBIfam" id="TIGR00800">
    <property type="entry name" value="ncs1"/>
    <property type="match status" value="1"/>
</dbReference>
<evidence type="ECO:0000313" key="8">
    <source>
        <dbReference type="EMBL" id="KAH7027208.1"/>
    </source>
</evidence>
<feature type="transmembrane region" description="Helical" evidence="7">
    <location>
        <begin position="372"/>
        <end position="389"/>
    </location>
</feature>
<dbReference type="GO" id="GO:0015205">
    <property type="term" value="F:nucleobase transmembrane transporter activity"/>
    <property type="evidence" value="ECO:0007669"/>
    <property type="project" value="TreeGrafter"/>
</dbReference>
<keyword evidence="4 7" id="KW-1133">Transmembrane helix</keyword>
<keyword evidence="9" id="KW-1185">Reference proteome</keyword>
<dbReference type="CDD" id="cd11482">
    <property type="entry name" value="SLC-NCS1sbd_NRT1-like"/>
    <property type="match status" value="1"/>
</dbReference>
<evidence type="ECO:0000256" key="7">
    <source>
        <dbReference type="SAM" id="Phobius"/>
    </source>
</evidence>
<feature type="transmembrane region" description="Helical" evidence="7">
    <location>
        <begin position="190"/>
        <end position="212"/>
    </location>
</feature>
<evidence type="ECO:0000256" key="3">
    <source>
        <dbReference type="ARBA" id="ARBA00022692"/>
    </source>
</evidence>
<organism evidence="8 9">
    <name type="scientific">Microdochium trichocladiopsis</name>
    <dbReference type="NCBI Taxonomy" id="1682393"/>
    <lineage>
        <taxon>Eukaryota</taxon>
        <taxon>Fungi</taxon>
        <taxon>Dikarya</taxon>
        <taxon>Ascomycota</taxon>
        <taxon>Pezizomycotina</taxon>
        <taxon>Sordariomycetes</taxon>
        <taxon>Xylariomycetidae</taxon>
        <taxon>Xylariales</taxon>
        <taxon>Microdochiaceae</taxon>
        <taxon>Microdochium</taxon>
    </lineage>
</organism>
<keyword evidence="3 7" id="KW-0812">Transmembrane</keyword>
<dbReference type="InterPro" id="IPR012681">
    <property type="entry name" value="NCS1"/>
</dbReference>
<feature type="transmembrane region" description="Helical" evidence="7">
    <location>
        <begin position="164"/>
        <end position="183"/>
    </location>
</feature>
<dbReference type="InterPro" id="IPR001248">
    <property type="entry name" value="Pur-cyt_permease"/>
</dbReference>
<proteinExistence type="inferred from homology"/>
<evidence type="ECO:0000256" key="6">
    <source>
        <dbReference type="SAM" id="MobiDB-lite"/>
    </source>
</evidence>
<feature type="transmembrane region" description="Helical" evidence="7">
    <location>
        <begin position="451"/>
        <end position="468"/>
    </location>
</feature>
<dbReference type="AlphaFoldDB" id="A0A9P8XZW4"/>
<dbReference type="Gene3D" id="1.10.4160.10">
    <property type="entry name" value="Hydantoin permease"/>
    <property type="match status" value="1"/>
</dbReference>
<dbReference type="Proteomes" id="UP000756346">
    <property type="component" value="Unassembled WGS sequence"/>
</dbReference>
<feature type="region of interest" description="Disordered" evidence="6">
    <location>
        <begin position="544"/>
        <end position="575"/>
    </location>
</feature>
<evidence type="ECO:0000256" key="2">
    <source>
        <dbReference type="ARBA" id="ARBA00008974"/>
    </source>
</evidence>
<feature type="transmembrane region" description="Helical" evidence="7">
    <location>
        <begin position="333"/>
        <end position="360"/>
    </location>
</feature>
<feature type="transmembrane region" description="Helical" evidence="7">
    <location>
        <begin position="123"/>
        <end position="144"/>
    </location>
</feature>
<comment type="subcellular location">
    <subcellularLocation>
        <location evidence="1">Membrane</location>
        <topology evidence="1">Multi-pass membrane protein</topology>
    </subcellularLocation>
</comment>
<feature type="transmembrane region" description="Helical" evidence="7">
    <location>
        <begin position="279"/>
        <end position="299"/>
    </location>
</feature>
<dbReference type="RefSeq" id="XP_046010007.1">
    <property type="nucleotide sequence ID" value="XM_046148290.1"/>
</dbReference>
<evidence type="ECO:0000256" key="5">
    <source>
        <dbReference type="ARBA" id="ARBA00023136"/>
    </source>
</evidence>
<dbReference type="OrthoDB" id="2018619at2759"/>
<dbReference type="PANTHER" id="PTHR30618:SF4">
    <property type="entry name" value="ALLANTOIN PERMEASE"/>
    <property type="match status" value="1"/>
</dbReference>
<feature type="compositionally biased region" description="Basic and acidic residues" evidence="6">
    <location>
        <begin position="562"/>
        <end position="575"/>
    </location>
</feature>
<dbReference type="GO" id="GO:0005886">
    <property type="term" value="C:plasma membrane"/>
    <property type="evidence" value="ECO:0007669"/>
    <property type="project" value="TreeGrafter"/>
</dbReference>
<reference evidence="8" key="1">
    <citation type="journal article" date="2021" name="Nat. Commun.">
        <title>Genetic determinants of endophytism in the Arabidopsis root mycobiome.</title>
        <authorList>
            <person name="Mesny F."/>
            <person name="Miyauchi S."/>
            <person name="Thiergart T."/>
            <person name="Pickel B."/>
            <person name="Atanasova L."/>
            <person name="Karlsson M."/>
            <person name="Huettel B."/>
            <person name="Barry K.W."/>
            <person name="Haridas S."/>
            <person name="Chen C."/>
            <person name="Bauer D."/>
            <person name="Andreopoulos W."/>
            <person name="Pangilinan J."/>
            <person name="LaButti K."/>
            <person name="Riley R."/>
            <person name="Lipzen A."/>
            <person name="Clum A."/>
            <person name="Drula E."/>
            <person name="Henrissat B."/>
            <person name="Kohler A."/>
            <person name="Grigoriev I.V."/>
            <person name="Martin F.M."/>
            <person name="Hacquard S."/>
        </authorList>
    </citation>
    <scope>NUCLEOTIDE SEQUENCE</scope>
    <source>
        <strain evidence="8">MPI-CAGE-CH-0230</strain>
    </source>
</reference>
<dbReference type="InterPro" id="IPR045225">
    <property type="entry name" value="Uracil/uridine/allantoin_perm"/>
</dbReference>
<feature type="transmembrane region" description="Helical" evidence="7">
    <location>
        <begin position="395"/>
        <end position="420"/>
    </location>
</feature>
<dbReference type="PANTHER" id="PTHR30618">
    <property type="entry name" value="NCS1 FAMILY PURINE/PYRIMIDINE TRANSPORTER"/>
    <property type="match status" value="1"/>
</dbReference>
<feature type="transmembrane region" description="Helical" evidence="7">
    <location>
        <begin position="41"/>
        <end position="60"/>
    </location>
</feature>
<evidence type="ECO:0000313" key="9">
    <source>
        <dbReference type="Proteomes" id="UP000756346"/>
    </source>
</evidence>
<accession>A0A9P8XZW4</accession>
<evidence type="ECO:0000256" key="1">
    <source>
        <dbReference type="ARBA" id="ARBA00004141"/>
    </source>
</evidence>
<dbReference type="Pfam" id="PF02133">
    <property type="entry name" value="Transp_cyt_pur"/>
    <property type="match status" value="1"/>
</dbReference>
<feature type="compositionally biased region" description="Polar residues" evidence="6">
    <location>
        <begin position="550"/>
        <end position="561"/>
    </location>
</feature>
<gene>
    <name evidence="8" type="ORF">B0I36DRAFT_136190</name>
</gene>
<feature type="transmembrane region" description="Helical" evidence="7">
    <location>
        <begin position="238"/>
        <end position="258"/>
    </location>
</feature>
<sequence>MAIGADLLRRVELGHVSRWINDDIRPIDSARRTWGFWMYHNFWLLINCNIATYLTGSALIPLGLTWWQAIIAIVIGNIIGTVVVVANSIPGNTYRIGFPVFSRVAWGMWGSQFTILNRIFLSFIWYGFTSWVGGQCLQVVLLSWDPLLEDHIPNTMPEETGMTTAQFVSYVIFCVISLPLLWIRPERLQWFFYISSAFTFVFFLVLLIWALATMGSAGFGDTLSDVVELPTTGGPQSVAWLMVYGIVSTIGSIAAGLLNQCDYTRYARRSRDAVLGQGIAFPVYGILASVIGILVTAATQPRFDGEAIWNPPTLLARLIADNPDSPGTRAACFFAGAALVIAQLGCNIAGNALAGGFDLAAVFPKYLNIRRGAYITALLSVAVNPWRLVNTATTFLAVLSSYSVFLAPMTGIMIASYYVVNQSKLCVKDLYEGGQHSIYWYTRGCNWRAPVAWLVGVVPCLPGFIAAVDTSGIAETISDGAVELYYMSYIYGFLSAGAVYVLLHHVFPAAAVQGFLRTAPSRKVLEEAVDAEWDVASLSDVEHLAHPPHSASTDEAANSSAPRKEADSTDHPISA</sequence>
<evidence type="ECO:0000256" key="4">
    <source>
        <dbReference type="ARBA" id="ARBA00022989"/>
    </source>
</evidence>
<dbReference type="EMBL" id="JAGTJQ010000007">
    <property type="protein sequence ID" value="KAH7027208.1"/>
    <property type="molecule type" value="Genomic_DNA"/>
</dbReference>